<keyword evidence="5" id="KW-0448">Lipopolysaccharide biosynthesis</keyword>
<evidence type="ECO:0000256" key="6">
    <source>
        <dbReference type="ARBA" id="ARBA00022989"/>
    </source>
</evidence>
<evidence type="ECO:0000256" key="3">
    <source>
        <dbReference type="ARBA" id="ARBA00022679"/>
    </source>
</evidence>
<keyword evidence="4 8" id="KW-0812">Transmembrane</keyword>
<keyword evidence="6 8" id="KW-1133">Transmembrane helix</keyword>
<dbReference type="InterPro" id="IPR001173">
    <property type="entry name" value="Glyco_trans_2-like"/>
</dbReference>
<evidence type="ECO:0000313" key="11">
    <source>
        <dbReference type="Proteomes" id="UP001501126"/>
    </source>
</evidence>
<keyword evidence="1" id="KW-1003">Cell membrane</keyword>
<feature type="transmembrane region" description="Helical" evidence="8">
    <location>
        <begin position="262"/>
        <end position="286"/>
    </location>
</feature>
<sequence>MKDIDIVIPVYNAEANIPDLLVSLENWSANVSANVHFIFVDDASGDNSYQCLVDKLQEVLNFSFEVIQLAKNYGQHTATAVGFSFSSSSLVGTMDDDLQHNPEDFDVLIAKMDLEDLDLVYGTYDDKAHAAGRNLGSRMLKRLMGYSDIDYSIVTSFRLMKSEVVEGFKMSLSPVIFLDEFLLRNASAVESCKVSHAKRVNGESNYSTWKLIRFAIQILMLHSPLPLKIITRFGLLMSIIFFIIGCYYIYAKFAFGSELGFTSLIVSIFFSTGMILLSLGIIGEYIRRLWVAQKNFDRVLIRKKC</sequence>
<gene>
    <name evidence="10" type="ORF">GCM10009118_32870</name>
</gene>
<keyword evidence="11" id="KW-1185">Reference proteome</keyword>
<evidence type="ECO:0000259" key="9">
    <source>
        <dbReference type="Pfam" id="PF00535"/>
    </source>
</evidence>
<dbReference type="Proteomes" id="UP001501126">
    <property type="component" value="Unassembled WGS sequence"/>
</dbReference>
<keyword evidence="3" id="KW-0808">Transferase</keyword>
<evidence type="ECO:0000256" key="1">
    <source>
        <dbReference type="ARBA" id="ARBA00022475"/>
    </source>
</evidence>
<reference evidence="11" key="1">
    <citation type="journal article" date="2019" name="Int. J. Syst. Evol. Microbiol.">
        <title>The Global Catalogue of Microorganisms (GCM) 10K type strain sequencing project: providing services to taxonomists for standard genome sequencing and annotation.</title>
        <authorList>
            <consortium name="The Broad Institute Genomics Platform"/>
            <consortium name="The Broad Institute Genome Sequencing Center for Infectious Disease"/>
            <person name="Wu L."/>
            <person name="Ma J."/>
        </authorList>
    </citation>
    <scope>NUCLEOTIDE SEQUENCE [LARGE SCALE GENOMIC DNA]</scope>
    <source>
        <strain evidence="11">JCM 16083</strain>
    </source>
</reference>
<dbReference type="PANTHER" id="PTHR48090">
    <property type="entry name" value="UNDECAPRENYL-PHOSPHATE 4-DEOXY-4-FORMAMIDO-L-ARABINOSE TRANSFERASE-RELATED"/>
    <property type="match status" value="1"/>
</dbReference>
<dbReference type="PANTHER" id="PTHR48090:SF3">
    <property type="entry name" value="UNDECAPRENYL-PHOSPHATE 4-DEOXY-4-FORMAMIDO-L-ARABINOSE TRANSFERASE"/>
    <property type="match status" value="1"/>
</dbReference>
<accession>A0ABP3Y7I8</accession>
<dbReference type="Pfam" id="PF00535">
    <property type="entry name" value="Glycos_transf_2"/>
    <property type="match status" value="1"/>
</dbReference>
<proteinExistence type="predicted"/>
<dbReference type="EMBL" id="BAAAFH010000022">
    <property type="protein sequence ID" value="GAA0876877.1"/>
    <property type="molecule type" value="Genomic_DNA"/>
</dbReference>
<feature type="domain" description="Glycosyltransferase 2-like" evidence="9">
    <location>
        <begin position="6"/>
        <end position="127"/>
    </location>
</feature>
<dbReference type="InterPro" id="IPR029044">
    <property type="entry name" value="Nucleotide-diphossugar_trans"/>
</dbReference>
<organism evidence="10 11">
    <name type="scientific">Wandonia haliotis</name>
    <dbReference type="NCBI Taxonomy" id="574963"/>
    <lineage>
        <taxon>Bacteria</taxon>
        <taxon>Pseudomonadati</taxon>
        <taxon>Bacteroidota</taxon>
        <taxon>Flavobacteriia</taxon>
        <taxon>Flavobacteriales</taxon>
        <taxon>Crocinitomicaceae</taxon>
        <taxon>Wandonia</taxon>
    </lineage>
</organism>
<evidence type="ECO:0000256" key="5">
    <source>
        <dbReference type="ARBA" id="ARBA00022985"/>
    </source>
</evidence>
<dbReference type="SUPFAM" id="SSF53448">
    <property type="entry name" value="Nucleotide-diphospho-sugar transferases"/>
    <property type="match status" value="1"/>
</dbReference>
<dbReference type="InterPro" id="IPR050256">
    <property type="entry name" value="Glycosyltransferase_2"/>
</dbReference>
<name>A0ABP3Y7I8_9FLAO</name>
<evidence type="ECO:0000256" key="8">
    <source>
        <dbReference type="SAM" id="Phobius"/>
    </source>
</evidence>
<dbReference type="RefSeq" id="WP_343790617.1">
    <property type="nucleotide sequence ID" value="NZ_BAAAFH010000022.1"/>
</dbReference>
<evidence type="ECO:0000256" key="7">
    <source>
        <dbReference type="ARBA" id="ARBA00023136"/>
    </source>
</evidence>
<feature type="transmembrane region" description="Helical" evidence="8">
    <location>
        <begin position="229"/>
        <end position="250"/>
    </location>
</feature>
<protein>
    <submittedName>
        <fullName evidence="10">Glycosyltransferase family 2 protein</fullName>
    </submittedName>
</protein>
<keyword evidence="2" id="KW-0328">Glycosyltransferase</keyword>
<comment type="caution">
    <text evidence="10">The sequence shown here is derived from an EMBL/GenBank/DDBJ whole genome shotgun (WGS) entry which is preliminary data.</text>
</comment>
<keyword evidence="7 8" id="KW-0472">Membrane</keyword>
<evidence type="ECO:0000313" key="10">
    <source>
        <dbReference type="EMBL" id="GAA0876877.1"/>
    </source>
</evidence>
<dbReference type="Gene3D" id="3.90.550.10">
    <property type="entry name" value="Spore Coat Polysaccharide Biosynthesis Protein SpsA, Chain A"/>
    <property type="match status" value="1"/>
</dbReference>
<evidence type="ECO:0000256" key="4">
    <source>
        <dbReference type="ARBA" id="ARBA00022692"/>
    </source>
</evidence>
<evidence type="ECO:0000256" key="2">
    <source>
        <dbReference type="ARBA" id="ARBA00022676"/>
    </source>
</evidence>